<dbReference type="Proteomes" id="UP000286598">
    <property type="component" value="Unassembled WGS sequence"/>
</dbReference>
<protein>
    <recommendedName>
        <fullName evidence="3">DNA-binding protein</fullName>
    </recommendedName>
</protein>
<evidence type="ECO:0008006" key="3">
    <source>
        <dbReference type="Google" id="ProtNLM"/>
    </source>
</evidence>
<dbReference type="AlphaFoldDB" id="A0A3R6MP60"/>
<organism evidence="1 2">
    <name type="scientific">Leyella stercorea</name>
    <dbReference type="NCBI Taxonomy" id="363265"/>
    <lineage>
        <taxon>Bacteria</taxon>
        <taxon>Pseudomonadati</taxon>
        <taxon>Bacteroidota</taxon>
        <taxon>Bacteroidia</taxon>
        <taxon>Bacteroidales</taxon>
        <taxon>Prevotellaceae</taxon>
        <taxon>Leyella</taxon>
    </lineage>
</organism>
<sequence>MAITMELYELKNICKEMAALGAATIIQTNTPSNDLVSQREAYRLYQEMRVRRWVEQGLITPQRNGSAPNSKRFYSRAELQQLNNAETLKTIINR</sequence>
<evidence type="ECO:0000313" key="2">
    <source>
        <dbReference type="Proteomes" id="UP000286598"/>
    </source>
</evidence>
<dbReference type="EMBL" id="QRNO01000002">
    <property type="protein sequence ID" value="RHK53053.1"/>
    <property type="molecule type" value="Genomic_DNA"/>
</dbReference>
<name>A0A3R6MP60_9BACT</name>
<reference evidence="1 2" key="1">
    <citation type="submission" date="2018-08" db="EMBL/GenBank/DDBJ databases">
        <title>A genome reference for cultivated species of the human gut microbiota.</title>
        <authorList>
            <person name="Zou Y."/>
            <person name="Xue W."/>
            <person name="Luo G."/>
        </authorList>
    </citation>
    <scope>NUCLEOTIDE SEQUENCE [LARGE SCALE GENOMIC DNA]</scope>
    <source>
        <strain evidence="1 2">AF42-9</strain>
    </source>
</reference>
<proteinExistence type="predicted"/>
<dbReference type="OrthoDB" id="1082219at2"/>
<comment type="caution">
    <text evidence="1">The sequence shown here is derived from an EMBL/GenBank/DDBJ whole genome shotgun (WGS) entry which is preliminary data.</text>
</comment>
<gene>
    <name evidence="1" type="ORF">DW060_00905</name>
</gene>
<evidence type="ECO:0000313" key="1">
    <source>
        <dbReference type="EMBL" id="RHK53053.1"/>
    </source>
</evidence>
<keyword evidence="2" id="KW-1185">Reference proteome</keyword>
<accession>A0A3R6MP60</accession>